<keyword evidence="1" id="KW-0677">Repeat</keyword>
<dbReference type="PROSITE" id="PS00018">
    <property type="entry name" value="EF_HAND_1"/>
    <property type="match status" value="1"/>
</dbReference>
<name>A0A182LYW5_9DIPT</name>
<reference evidence="6" key="1">
    <citation type="submission" date="2013-09" db="EMBL/GenBank/DDBJ databases">
        <title>The Genome Sequence of Anopheles culicifacies species A.</title>
        <authorList>
            <consortium name="The Broad Institute Genomics Platform"/>
            <person name="Neafsey D.E."/>
            <person name="Besansky N."/>
            <person name="Howell P."/>
            <person name="Walton C."/>
            <person name="Young S.K."/>
            <person name="Zeng Q."/>
            <person name="Gargeya S."/>
            <person name="Fitzgerald M."/>
            <person name="Haas B."/>
            <person name="Abouelleil A."/>
            <person name="Allen A.W."/>
            <person name="Alvarado L."/>
            <person name="Arachchi H.M."/>
            <person name="Berlin A.M."/>
            <person name="Chapman S.B."/>
            <person name="Gainer-Dewar J."/>
            <person name="Goldberg J."/>
            <person name="Griggs A."/>
            <person name="Gujja S."/>
            <person name="Hansen M."/>
            <person name="Howarth C."/>
            <person name="Imamovic A."/>
            <person name="Ireland A."/>
            <person name="Larimer J."/>
            <person name="McCowan C."/>
            <person name="Murphy C."/>
            <person name="Pearson M."/>
            <person name="Poon T.W."/>
            <person name="Priest M."/>
            <person name="Roberts A."/>
            <person name="Saif S."/>
            <person name="Shea T."/>
            <person name="Sisk P."/>
            <person name="Sykes S."/>
            <person name="Wortman J."/>
            <person name="Nusbaum C."/>
            <person name="Birren B."/>
        </authorList>
    </citation>
    <scope>NUCLEOTIDE SEQUENCE [LARGE SCALE GENOMIC DNA]</scope>
    <source>
        <strain evidence="6">A-37</strain>
    </source>
</reference>
<evidence type="ECO:0000256" key="3">
    <source>
        <dbReference type="SAM" id="MobiDB-lite"/>
    </source>
</evidence>
<dbReference type="FunFam" id="1.10.238.10:FF:000001">
    <property type="entry name" value="Calmodulin 1"/>
    <property type="match status" value="1"/>
</dbReference>
<sequence length="172" mass="19674">MAPLRSNPSKGHKPRRVPKRGSIRALAELEPHQSAELREFFRLIDTNNKGVIEKEYLRTMLTLWNGSAPTEECLDEMLNDTCGVPLNITLFLTLFAQKLRDVDSPETINHAFQCMDIDNSGTINAQELRVWLVTKGDCLTDAEVDEIFSRMTIKDGRLEYDAFVKMFQNIQL</sequence>
<feature type="domain" description="EF-hand" evidence="4">
    <location>
        <begin position="103"/>
        <end position="138"/>
    </location>
</feature>
<dbReference type="SMART" id="SM00054">
    <property type="entry name" value="EFh"/>
    <property type="match status" value="3"/>
</dbReference>
<dbReference type="InterPro" id="IPR050403">
    <property type="entry name" value="Myosin_RLC"/>
</dbReference>
<organism evidence="5 6">
    <name type="scientific">Anopheles culicifacies</name>
    <dbReference type="NCBI Taxonomy" id="139723"/>
    <lineage>
        <taxon>Eukaryota</taxon>
        <taxon>Metazoa</taxon>
        <taxon>Ecdysozoa</taxon>
        <taxon>Arthropoda</taxon>
        <taxon>Hexapoda</taxon>
        <taxon>Insecta</taxon>
        <taxon>Pterygota</taxon>
        <taxon>Neoptera</taxon>
        <taxon>Endopterygota</taxon>
        <taxon>Diptera</taxon>
        <taxon>Nematocera</taxon>
        <taxon>Culicoidea</taxon>
        <taxon>Culicidae</taxon>
        <taxon>Anophelinae</taxon>
        <taxon>Anopheles</taxon>
        <taxon>culicifacies species complex</taxon>
    </lineage>
</organism>
<evidence type="ECO:0000256" key="1">
    <source>
        <dbReference type="ARBA" id="ARBA00022737"/>
    </source>
</evidence>
<dbReference type="Pfam" id="PF13499">
    <property type="entry name" value="EF-hand_7"/>
    <property type="match status" value="1"/>
</dbReference>
<protein>
    <recommendedName>
        <fullName evidence="4">EF-hand domain-containing protein</fullName>
    </recommendedName>
</protein>
<dbReference type="VEuPathDB" id="VectorBase:ACUA005287"/>
<feature type="domain" description="EF-hand" evidence="4">
    <location>
        <begin position="32"/>
        <end position="67"/>
    </location>
</feature>
<dbReference type="Proteomes" id="UP000075883">
    <property type="component" value="Unassembled WGS sequence"/>
</dbReference>
<dbReference type="PANTHER" id="PTHR23049">
    <property type="entry name" value="MYOSIN REGULATORY LIGHT CHAIN 2"/>
    <property type="match status" value="1"/>
</dbReference>
<dbReference type="SUPFAM" id="SSF47473">
    <property type="entry name" value="EF-hand"/>
    <property type="match status" value="1"/>
</dbReference>
<feature type="compositionally biased region" description="Basic residues" evidence="3">
    <location>
        <begin position="10"/>
        <end position="21"/>
    </location>
</feature>
<keyword evidence="2" id="KW-0106">Calcium</keyword>
<dbReference type="EnsemblMetazoa" id="ACUA005287-RA">
    <property type="protein sequence ID" value="ACUA005287-PA"/>
    <property type="gene ID" value="ACUA005287"/>
</dbReference>
<dbReference type="InterPro" id="IPR011992">
    <property type="entry name" value="EF-hand-dom_pair"/>
</dbReference>
<dbReference type="InterPro" id="IPR018247">
    <property type="entry name" value="EF_Hand_1_Ca_BS"/>
</dbReference>
<accession>A0A182LYW5</accession>
<dbReference type="Gene3D" id="1.10.238.10">
    <property type="entry name" value="EF-hand"/>
    <property type="match status" value="2"/>
</dbReference>
<dbReference type="InterPro" id="IPR002048">
    <property type="entry name" value="EF_hand_dom"/>
</dbReference>
<feature type="region of interest" description="Disordered" evidence="3">
    <location>
        <begin position="1"/>
        <end position="21"/>
    </location>
</feature>
<dbReference type="CDD" id="cd00051">
    <property type="entry name" value="EFh"/>
    <property type="match status" value="1"/>
</dbReference>
<evidence type="ECO:0000313" key="5">
    <source>
        <dbReference type="EnsemblMetazoa" id="ACUA005287-PA"/>
    </source>
</evidence>
<dbReference type="AlphaFoldDB" id="A0A182LYW5"/>
<evidence type="ECO:0000256" key="2">
    <source>
        <dbReference type="ARBA" id="ARBA00022837"/>
    </source>
</evidence>
<dbReference type="PROSITE" id="PS50222">
    <property type="entry name" value="EF_HAND_2"/>
    <property type="match status" value="2"/>
</dbReference>
<dbReference type="Pfam" id="PF13405">
    <property type="entry name" value="EF-hand_6"/>
    <property type="match status" value="1"/>
</dbReference>
<dbReference type="EMBL" id="AXCM01001406">
    <property type="status" value="NOT_ANNOTATED_CDS"/>
    <property type="molecule type" value="Genomic_DNA"/>
</dbReference>
<proteinExistence type="predicted"/>
<reference evidence="5" key="2">
    <citation type="submission" date="2020-05" db="UniProtKB">
        <authorList>
            <consortium name="EnsemblMetazoa"/>
        </authorList>
    </citation>
    <scope>IDENTIFICATION</scope>
    <source>
        <strain evidence="5">A-37</strain>
    </source>
</reference>
<dbReference type="STRING" id="139723.A0A182LYW5"/>
<dbReference type="GO" id="GO:0005509">
    <property type="term" value="F:calcium ion binding"/>
    <property type="evidence" value="ECO:0007669"/>
    <property type="project" value="InterPro"/>
</dbReference>
<keyword evidence="6" id="KW-1185">Reference proteome</keyword>
<evidence type="ECO:0000313" key="6">
    <source>
        <dbReference type="Proteomes" id="UP000075883"/>
    </source>
</evidence>
<evidence type="ECO:0000259" key="4">
    <source>
        <dbReference type="PROSITE" id="PS50222"/>
    </source>
</evidence>